<feature type="transmembrane region" description="Helical" evidence="1">
    <location>
        <begin position="254"/>
        <end position="272"/>
    </location>
</feature>
<proteinExistence type="predicted"/>
<accession>A0A934R3I5</accession>
<comment type="caution">
    <text evidence="3">The sequence shown here is derived from an EMBL/GenBank/DDBJ whole genome shotgun (WGS) entry which is preliminary data.</text>
</comment>
<dbReference type="RefSeq" id="WP_200349522.1">
    <property type="nucleotide sequence ID" value="NZ_BAABHZ010000010.1"/>
</dbReference>
<evidence type="ECO:0000256" key="1">
    <source>
        <dbReference type="SAM" id="Phobius"/>
    </source>
</evidence>
<keyword evidence="1" id="KW-1133">Transmembrane helix</keyword>
<dbReference type="Pfam" id="PF14339">
    <property type="entry name" value="DUF4394"/>
    <property type="match status" value="1"/>
</dbReference>
<name>A0A934R3I5_9BACT</name>
<dbReference type="AlphaFoldDB" id="A0A934R3I5"/>
<dbReference type="Proteomes" id="UP000600139">
    <property type="component" value="Unassembled WGS sequence"/>
</dbReference>
<keyword evidence="1" id="KW-0472">Membrane</keyword>
<evidence type="ECO:0000313" key="3">
    <source>
        <dbReference type="EMBL" id="MBK1814564.1"/>
    </source>
</evidence>
<protein>
    <submittedName>
        <fullName evidence="3">DUF4394 domain-containing protein</fullName>
    </submittedName>
</protein>
<evidence type="ECO:0000259" key="2">
    <source>
        <dbReference type="Pfam" id="PF14339"/>
    </source>
</evidence>
<feature type="domain" description="DUF4394" evidence="2">
    <location>
        <begin position="33"/>
        <end position="251"/>
    </location>
</feature>
<dbReference type="InterPro" id="IPR025507">
    <property type="entry name" value="DUF4394"/>
</dbReference>
<sequence length="278" mass="27546">MSLKSTITAAIASGILAGSSHAITIYGLGPGGQLYSFDSASPGTVNAVGAATVGGIVDIDFRGSDNRLYGLSATGTTSTINTLTGAATVAFSPSHTLGGNVSGFDFNPAADRMRIAVGGTNNFRMVPSGIPGMTAGTVVNGATGGDGLFSVAPGISVLDVAYTNPFNGAAGTTLFSIGSDGMLYSHPMAGAPTFNNMLAVGSLGIPVAGDVGFDIAADGTGYLVSGNNFYTVNLTSGLATSVGTLGQNLTSITVVPEPGAIVLVSVVGLGLLRRNRTR</sequence>
<organism evidence="3 4">
    <name type="scientific">Luteolibacter yonseiensis</name>
    <dbReference type="NCBI Taxonomy" id="1144680"/>
    <lineage>
        <taxon>Bacteria</taxon>
        <taxon>Pseudomonadati</taxon>
        <taxon>Verrucomicrobiota</taxon>
        <taxon>Verrucomicrobiia</taxon>
        <taxon>Verrucomicrobiales</taxon>
        <taxon>Verrucomicrobiaceae</taxon>
        <taxon>Luteolibacter</taxon>
    </lineage>
</organism>
<dbReference type="EMBL" id="JAENIK010000004">
    <property type="protein sequence ID" value="MBK1814564.1"/>
    <property type="molecule type" value="Genomic_DNA"/>
</dbReference>
<keyword evidence="1" id="KW-0812">Transmembrane</keyword>
<reference evidence="3" key="1">
    <citation type="submission" date="2021-01" db="EMBL/GenBank/DDBJ databases">
        <title>Modified the classification status of verrucomicrobia.</title>
        <authorList>
            <person name="Feng X."/>
        </authorList>
    </citation>
    <scope>NUCLEOTIDE SEQUENCE</scope>
    <source>
        <strain evidence="3">JCM 18052</strain>
    </source>
</reference>
<evidence type="ECO:0000313" key="4">
    <source>
        <dbReference type="Proteomes" id="UP000600139"/>
    </source>
</evidence>
<keyword evidence="4" id="KW-1185">Reference proteome</keyword>
<gene>
    <name evidence="3" type="ORF">JIN84_02995</name>
</gene>